<organism evidence="3 4">
    <name type="scientific">Isoptericola chiayiensis</name>
    <dbReference type="NCBI Taxonomy" id="579446"/>
    <lineage>
        <taxon>Bacteria</taxon>
        <taxon>Bacillati</taxon>
        <taxon>Actinomycetota</taxon>
        <taxon>Actinomycetes</taxon>
        <taxon>Micrococcales</taxon>
        <taxon>Promicromonosporaceae</taxon>
        <taxon>Isoptericola</taxon>
    </lineage>
</organism>
<dbReference type="CDD" id="cd05829">
    <property type="entry name" value="Sortase_F"/>
    <property type="match status" value="1"/>
</dbReference>
<dbReference type="Gene3D" id="2.40.260.10">
    <property type="entry name" value="Sortase"/>
    <property type="match status" value="1"/>
</dbReference>
<keyword evidence="4" id="KW-1185">Reference proteome</keyword>
<evidence type="ECO:0008006" key="5">
    <source>
        <dbReference type="Google" id="ProtNLM"/>
    </source>
</evidence>
<gene>
    <name evidence="3" type="ORF">GCM10023216_18600</name>
</gene>
<proteinExistence type="predicted"/>
<feature type="compositionally biased region" description="Low complexity" evidence="2">
    <location>
        <begin position="47"/>
        <end position="79"/>
    </location>
</feature>
<evidence type="ECO:0000313" key="3">
    <source>
        <dbReference type="EMBL" id="GAA4727735.1"/>
    </source>
</evidence>
<evidence type="ECO:0000313" key="4">
    <source>
        <dbReference type="Proteomes" id="UP001500956"/>
    </source>
</evidence>
<keyword evidence="1" id="KW-0378">Hydrolase</keyword>
<sequence>MSSTAAGRARRPVRRGAVLIAGPALALALAGTVAVAFEQEESVGGQVPLSEPAAVPSASVAQSPAPTPSSEPAAPAEPVTRVPVRDAAPPQAVDVAAPVRVQVADTVDVDVRPVGVDPDGTMELPGSGDVAGWYRFGAAPADEAGTTVLASHVDTSEGVGAFAALADVEPGDRVRVTDADGAVHDYTVRTVERFHKSGTPLETIFDRTGEPRLALVTCGGRWDADAGHYEDNLVVTAVP</sequence>
<name>A0ABP8YHB1_9MICO</name>
<dbReference type="Pfam" id="PF04203">
    <property type="entry name" value="Sortase"/>
    <property type="match status" value="1"/>
</dbReference>
<comment type="caution">
    <text evidence="3">The sequence shown here is derived from an EMBL/GenBank/DDBJ whole genome shotgun (WGS) entry which is preliminary data.</text>
</comment>
<dbReference type="InterPro" id="IPR042001">
    <property type="entry name" value="Sortase_F"/>
</dbReference>
<dbReference type="EMBL" id="BAABID010000008">
    <property type="protein sequence ID" value="GAA4727735.1"/>
    <property type="molecule type" value="Genomic_DNA"/>
</dbReference>
<protein>
    <recommendedName>
        <fullName evidence="5">Peptidase C60 sortase A and B</fullName>
    </recommendedName>
</protein>
<dbReference type="InterPro" id="IPR023365">
    <property type="entry name" value="Sortase_dom-sf"/>
</dbReference>
<reference evidence="4" key="1">
    <citation type="journal article" date="2019" name="Int. J. Syst. Evol. Microbiol.">
        <title>The Global Catalogue of Microorganisms (GCM) 10K type strain sequencing project: providing services to taxonomists for standard genome sequencing and annotation.</title>
        <authorList>
            <consortium name="The Broad Institute Genomics Platform"/>
            <consortium name="The Broad Institute Genome Sequencing Center for Infectious Disease"/>
            <person name="Wu L."/>
            <person name="Ma J."/>
        </authorList>
    </citation>
    <scope>NUCLEOTIDE SEQUENCE [LARGE SCALE GENOMIC DNA]</scope>
    <source>
        <strain evidence="4">JCM 18063</strain>
    </source>
</reference>
<dbReference type="RefSeq" id="WP_172149812.1">
    <property type="nucleotide sequence ID" value="NZ_BAABID010000008.1"/>
</dbReference>
<dbReference type="InterPro" id="IPR005754">
    <property type="entry name" value="Sortase"/>
</dbReference>
<evidence type="ECO:0000256" key="2">
    <source>
        <dbReference type="SAM" id="MobiDB-lite"/>
    </source>
</evidence>
<feature type="region of interest" description="Disordered" evidence="2">
    <location>
        <begin position="41"/>
        <end position="79"/>
    </location>
</feature>
<dbReference type="Proteomes" id="UP001500956">
    <property type="component" value="Unassembled WGS sequence"/>
</dbReference>
<dbReference type="SUPFAM" id="SSF63817">
    <property type="entry name" value="Sortase"/>
    <property type="match status" value="1"/>
</dbReference>
<evidence type="ECO:0000256" key="1">
    <source>
        <dbReference type="ARBA" id="ARBA00022801"/>
    </source>
</evidence>
<accession>A0ABP8YHB1</accession>